<dbReference type="EMBL" id="BAMD01000103">
    <property type="protein sequence ID" value="GAF05644.1"/>
    <property type="molecule type" value="Genomic_DNA"/>
</dbReference>
<dbReference type="OrthoDB" id="9803050at2"/>
<dbReference type="RefSeq" id="WP_052522371.1">
    <property type="nucleotide sequence ID" value="NZ_BAMD01000103.1"/>
</dbReference>
<evidence type="ECO:0000313" key="2">
    <source>
        <dbReference type="Proteomes" id="UP000019402"/>
    </source>
</evidence>
<keyword evidence="2" id="KW-1185">Reference proteome</keyword>
<dbReference type="Proteomes" id="UP000019402">
    <property type="component" value="Unassembled WGS sequence"/>
</dbReference>
<evidence type="ECO:0008006" key="3">
    <source>
        <dbReference type="Google" id="ProtNLM"/>
    </source>
</evidence>
<gene>
    <name evidence="1" type="ORF">JCM21142_104389</name>
</gene>
<comment type="caution">
    <text evidence="1">The sequence shown here is derived from an EMBL/GenBank/DDBJ whole genome shotgun (WGS) entry which is preliminary data.</text>
</comment>
<proteinExistence type="predicted"/>
<protein>
    <recommendedName>
        <fullName evidence="3">TonB-linked outer membrane protein, SusC/RagA family</fullName>
    </recommendedName>
</protein>
<evidence type="ECO:0000313" key="1">
    <source>
        <dbReference type="EMBL" id="GAF05644.1"/>
    </source>
</evidence>
<name>W7YT87_9BACT</name>
<dbReference type="eggNOG" id="COG4771">
    <property type="taxonomic scope" value="Bacteria"/>
</dbReference>
<reference evidence="1 2" key="1">
    <citation type="journal article" date="2014" name="Genome Announc.">
        <title>Draft Genome Sequence of Cytophaga fermentans JCM 21142T, a Facultative Anaerobe Isolated from Marine Mud.</title>
        <authorList>
            <person name="Starns D."/>
            <person name="Oshima K."/>
            <person name="Suda W."/>
            <person name="Iino T."/>
            <person name="Yuki M."/>
            <person name="Inoue J."/>
            <person name="Kitamura K."/>
            <person name="Iida T."/>
            <person name="Darby A."/>
            <person name="Hattori M."/>
            <person name="Ohkuma M."/>
        </authorList>
    </citation>
    <scope>NUCLEOTIDE SEQUENCE [LARGE SCALE GENOMIC DNA]</scope>
    <source>
        <strain evidence="1 2">JCM 21142</strain>
    </source>
</reference>
<dbReference type="AlphaFoldDB" id="W7YT87"/>
<organism evidence="1 2">
    <name type="scientific">Saccharicrinis fermentans DSM 9555 = JCM 21142</name>
    <dbReference type="NCBI Taxonomy" id="869213"/>
    <lineage>
        <taxon>Bacteria</taxon>
        <taxon>Pseudomonadati</taxon>
        <taxon>Bacteroidota</taxon>
        <taxon>Bacteroidia</taxon>
        <taxon>Marinilabiliales</taxon>
        <taxon>Marinilabiliaceae</taxon>
        <taxon>Saccharicrinis</taxon>
    </lineage>
</organism>
<sequence length="76" mass="9013">MPKFHRLDVGVNFKKENRLGHRTWSFGLYNAYGQQNAFSIYFSTDIDENTGEVTRHLKQLSIFPVPLPYIRYTLKF</sequence>
<accession>W7YT87</accession>